<sequence>MIRIWIIFFTAILAFGDEVKIDMSFNALFNNAHIVVKGVIVLLVLFSIASWTIFFVKITQFKKAFGVLKHDTQSLKELKDINDNLGLSDESFLSKILTDVKDELVSCANTNERLRNAVDIRVMQISNDLREKITILASIGSSAPFIGLFGTVWGIMNSFIGIASANNASLAVVAPGIAEALFATALGLAAAIPAVLLYNYFVRLNAKFKDELCVLGLKVYLKALRSNNDANK</sequence>
<keyword evidence="10" id="KW-1185">Reference proteome</keyword>
<dbReference type="Proteomes" id="UP000503264">
    <property type="component" value="Chromosome"/>
</dbReference>
<evidence type="ECO:0000256" key="3">
    <source>
        <dbReference type="ARBA" id="ARBA00022692"/>
    </source>
</evidence>
<keyword evidence="6" id="KW-0813">Transport</keyword>
<gene>
    <name evidence="9" type="primary">exbB2</name>
    <name evidence="9" type="ORF">CMUC_1820</name>
</gene>
<evidence type="ECO:0000256" key="7">
    <source>
        <dbReference type="SAM" id="Phobius"/>
    </source>
</evidence>
<comment type="similarity">
    <text evidence="6">Belongs to the exbB/tolQ family.</text>
</comment>
<dbReference type="AlphaFoldDB" id="A0A6G5QIQ6"/>
<proteinExistence type="inferred from homology"/>
<reference evidence="9 10" key="1">
    <citation type="submission" date="2016-07" db="EMBL/GenBank/DDBJ databases">
        <title>Comparative genomics of the Campylobacter concisus group.</title>
        <authorList>
            <person name="Miller W.G."/>
            <person name="Yee E."/>
            <person name="Chapman M.H."/>
            <person name="Huynh S."/>
            <person name="Bono J.L."/>
            <person name="On S.L.W."/>
            <person name="StLeger J."/>
            <person name="Foster G."/>
            <person name="Parker C.T."/>
        </authorList>
    </citation>
    <scope>NUCLEOTIDE SEQUENCE [LARGE SCALE GENOMIC DNA]</scope>
    <source>
        <strain evidence="9 10">CCUG 21559</strain>
    </source>
</reference>
<evidence type="ECO:0000313" key="9">
    <source>
        <dbReference type="EMBL" id="QCD45568.1"/>
    </source>
</evidence>
<keyword evidence="5 7" id="KW-0472">Membrane</keyword>
<dbReference type="InterPro" id="IPR050790">
    <property type="entry name" value="ExbB/TolQ_transport"/>
</dbReference>
<name>A0A6G5QIQ6_9BACT</name>
<evidence type="ECO:0000259" key="8">
    <source>
        <dbReference type="Pfam" id="PF01618"/>
    </source>
</evidence>
<evidence type="ECO:0000256" key="4">
    <source>
        <dbReference type="ARBA" id="ARBA00022989"/>
    </source>
</evidence>
<dbReference type="EMBL" id="CP012542">
    <property type="protein sequence ID" value="QCD45568.1"/>
    <property type="molecule type" value="Genomic_DNA"/>
</dbReference>
<dbReference type="InterPro" id="IPR002898">
    <property type="entry name" value="MotA_ExbB_proton_chnl"/>
</dbReference>
<feature type="domain" description="MotA/TolQ/ExbB proton channel" evidence="8">
    <location>
        <begin position="103"/>
        <end position="209"/>
    </location>
</feature>
<dbReference type="GO" id="GO:0017038">
    <property type="term" value="P:protein import"/>
    <property type="evidence" value="ECO:0007669"/>
    <property type="project" value="TreeGrafter"/>
</dbReference>
<evidence type="ECO:0000313" key="10">
    <source>
        <dbReference type="Proteomes" id="UP000503264"/>
    </source>
</evidence>
<comment type="subcellular location">
    <subcellularLocation>
        <location evidence="1">Cell inner membrane</location>
        <topology evidence="1">Multi-pass membrane protein</topology>
    </subcellularLocation>
    <subcellularLocation>
        <location evidence="6">Membrane</location>
        <topology evidence="6">Multi-pass membrane protein</topology>
    </subcellularLocation>
</comment>
<dbReference type="PANTHER" id="PTHR30625:SF16">
    <property type="entry name" value="BIOPOLYMER TRANSPORT PROTEIN EXBB"/>
    <property type="match status" value="1"/>
</dbReference>
<dbReference type="Pfam" id="PF01618">
    <property type="entry name" value="MotA_ExbB"/>
    <property type="match status" value="1"/>
</dbReference>
<evidence type="ECO:0000256" key="1">
    <source>
        <dbReference type="ARBA" id="ARBA00004429"/>
    </source>
</evidence>
<dbReference type="PANTHER" id="PTHR30625">
    <property type="entry name" value="PROTEIN TOLQ"/>
    <property type="match status" value="1"/>
</dbReference>
<keyword evidence="2" id="KW-1003">Cell membrane</keyword>
<protein>
    <submittedName>
        <fullName evidence="9">TonB system transport protein ExbB</fullName>
    </submittedName>
</protein>
<dbReference type="GO" id="GO:0005886">
    <property type="term" value="C:plasma membrane"/>
    <property type="evidence" value="ECO:0007669"/>
    <property type="project" value="UniProtKB-SubCell"/>
</dbReference>
<evidence type="ECO:0000256" key="6">
    <source>
        <dbReference type="RuleBase" id="RU004057"/>
    </source>
</evidence>
<feature type="transmembrane region" description="Helical" evidence="7">
    <location>
        <begin position="32"/>
        <end position="56"/>
    </location>
</feature>
<evidence type="ECO:0000256" key="2">
    <source>
        <dbReference type="ARBA" id="ARBA00022475"/>
    </source>
</evidence>
<keyword evidence="3 7" id="KW-0812">Transmembrane</keyword>
<dbReference type="RefSeq" id="WP_171994254.1">
    <property type="nucleotide sequence ID" value="NZ_CP012542.1"/>
</dbReference>
<feature type="transmembrane region" description="Helical" evidence="7">
    <location>
        <begin position="176"/>
        <end position="201"/>
    </location>
</feature>
<keyword evidence="4 7" id="KW-1133">Transmembrane helix</keyword>
<accession>A0A6G5QIQ6</accession>
<feature type="transmembrane region" description="Helical" evidence="7">
    <location>
        <begin position="133"/>
        <end position="156"/>
    </location>
</feature>
<keyword evidence="6" id="KW-0653">Protein transport</keyword>
<organism evidence="9 10">
    <name type="scientific">Campylobacter mucosalis CCUG 21559</name>
    <dbReference type="NCBI Taxonomy" id="1032067"/>
    <lineage>
        <taxon>Bacteria</taxon>
        <taxon>Pseudomonadati</taxon>
        <taxon>Campylobacterota</taxon>
        <taxon>Epsilonproteobacteria</taxon>
        <taxon>Campylobacterales</taxon>
        <taxon>Campylobacteraceae</taxon>
        <taxon>Campylobacter</taxon>
    </lineage>
</organism>
<evidence type="ECO:0000256" key="5">
    <source>
        <dbReference type="ARBA" id="ARBA00023136"/>
    </source>
</evidence>